<dbReference type="AlphaFoldDB" id="W5WCX4"/>
<evidence type="ECO:0000313" key="2">
    <source>
        <dbReference type="Proteomes" id="UP000019225"/>
    </source>
</evidence>
<dbReference type="CDD" id="cd20736">
    <property type="entry name" value="PoNe_Nuclease"/>
    <property type="match status" value="1"/>
</dbReference>
<dbReference type="STRING" id="1449976.KALB_5243"/>
<evidence type="ECO:0000313" key="1">
    <source>
        <dbReference type="EMBL" id="AHH98605.1"/>
    </source>
</evidence>
<sequence length="176" mass="18722">MGCNNLIEQLEEVRANPGNRAQTGAFGEAVAEVFLNEVLGHEVIFDAAARSRAQGIDLVTLDPEAERIVIVEVKTTATSKSVGPRMSKTTTTIQMSDEWAGSADRTAAANIEQVTTEDVAGGYVDKLVMYVDVKADTISIHNVDAGGRVAKEANTSIALSDLVRFVDAVNADSEKP</sequence>
<proteinExistence type="predicted"/>
<dbReference type="HOGENOM" id="CLU_1523234_0_0_11"/>
<dbReference type="RefSeq" id="WP_025358605.1">
    <property type="nucleotide sequence ID" value="NZ_CP007155.1"/>
</dbReference>
<gene>
    <name evidence="1" type="ORF">KALB_5243</name>
</gene>
<protein>
    <submittedName>
        <fullName evidence="1">Uncharacterized protein</fullName>
    </submittedName>
</protein>
<dbReference type="OrthoDB" id="9921315at2"/>
<dbReference type="eggNOG" id="ENOG50313SU">
    <property type="taxonomic scope" value="Bacteria"/>
</dbReference>
<dbReference type="KEGG" id="kal:KALB_5243"/>
<dbReference type="Proteomes" id="UP000019225">
    <property type="component" value="Chromosome"/>
</dbReference>
<organism evidence="1 2">
    <name type="scientific">Kutzneria albida DSM 43870</name>
    <dbReference type="NCBI Taxonomy" id="1449976"/>
    <lineage>
        <taxon>Bacteria</taxon>
        <taxon>Bacillati</taxon>
        <taxon>Actinomycetota</taxon>
        <taxon>Actinomycetes</taxon>
        <taxon>Pseudonocardiales</taxon>
        <taxon>Pseudonocardiaceae</taxon>
        <taxon>Kutzneria</taxon>
    </lineage>
</organism>
<name>W5WCX4_9PSEU</name>
<accession>W5WCX4</accession>
<reference evidence="1 2" key="1">
    <citation type="journal article" date="2014" name="BMC Genomics">
        <title>Complete genome sequence of producer of the glycopeptide antibiotic Aculeximycin Kutzneria albida DSM 43870T, a representative of minor genus of Pseudonocardiaceae.</title>
        <authorList>
            <person name="Rebets Y."/>
            <person name="Tokovenko B."/>
            <person name="Lushchyk I."/>
            <person name="Ruckert C."/>
            <person name="Zaburannyi N."/>
            <person name="Bechthold A."/>
            <person name="Kalinowski J."/>
            <person name="Luzhetskyy A."/>
        </authorList>
    </citation>
    <scope>NUCLEOTIDE SEQUENCE [LARGE SCALE GENOMIC DNA]</scope>
    <source>
        <strain evidence="1">DSM 43870</strain>
    </source>
</reference>
<keyword evidence="2" id="KW-1185">Reference proteome</keyword>
<dbReference type="EMBL" id="CP007155">
    <property type="protein sequence ID" value="AHH98605.1"/>
    <property type="molecule type" value="Genomic_DNA"/>
</dbReference>